<gene>
    <name evidence="2" type="ORF">ACFQMK_07715</name>
</gene>
<dbReference type="SUPFAM" id="SSF53850">
    <property type="entry name" value="Periplasmic binding protein-like II"/>
    <property type="match status" value="1"/>
</dbReference>
<dbReference type="EMBL" id="JBHSZZ010000030">
    <property type="protein sequence ID" value="MFC7186774.1"/>
    <property type="molecule type" value="Genomic_DNA"/>
</dbReference>
<keyword evidence="1" id="KW-0732">Signal</keyword>
<dbReference type="Proteomes" id="UP001596390">
    <property type="component" value="Unassembled WGS sequence"/>
</dbReference>
<dbReference type="Pfam" id="PF13416">
    <property type="entry name" value="SBP_bac_8"/>
    <property type="match status" value="1"/>
</dbReference>
<proteinExistence type="predicted"/>
<evidence type="ECO:0000256" key="1">
    <source>
        <dbReference type="ARBA" id="ARBA00022729"/>
    </source>
</evidence>
<dbReference type="InterPro" id="IPR006311">
    <property type="entry name" value="TAT_signal"/>
</dbReference>
<dbReference type="InterPro" id="IPR006059">
    <property type="entry name" value="SBP"/>
</dbReference>
<dbReference type="AlphaFoldDB" id="A0ABD5YBN6"/>
<dbReference type="PANTHER" id="PTHR30006:SF2">
    <property type="entry name" value="ABC TRANSPORTER SUBSTRATE-BINDING PROTEIN"/>
    <property type="match status" value="1"/>
</dbReference>
<keyword evidence="3" id="KW-1185">Reference proteome</keyword>
<evidence type="ECO:0000313" key="3">
    <source>
        <dbReference type="Proteomes" id="UP001596390"/>
    </source>
</evidence>
<dbReference type="RefSeq" id="WP_267663761.1">
    <property type="nucleotide sequence ID" value="NZ_JAODIX010000030.1"/>
</dbReference>
<dbReference type="Gene3D" id="3.40.190.10">
    <property type="entry name" value="Periplasmic binding protein-like II"/>
    <property type="match status" value="2"/>
</dbReference>
<sequence length="376" mass="41355">MPNAGMNRSRHVSRREFVAAGGAVGVAGLAGCAGGGDSTPDGATTGETESDAPFRNKTLRLSTWSGANATVFEEEIKPVYEERTGGTLEIVPGWSQILAKIRSAPPDNPPYDLTVVGDRQHYIGLQSDLWEPVDYGNLENGDVIKPEIQREDPISVPLAYGVMCYAYDNAAVDWQPDTWADLTTEAEDVALPGSYWTNSMQMAAIVSDAQPFDDELYSAEGHDAIFETLKSIDTAKFYTGAQDMWTAIDQGVATMGQYFFAYSLKKSQTESTDIGLHVPERTTGYIDDYHVVRGTDRKAMAEDFLDFMLSTEMQSTFAESFNMGVVNPDAEYPEATRENVPLSNEALKDVSFLEWADVSEYASELNEQFKQLKANV</sequence>
<name>A0ABD5YBN6_9EURY</name>
<comment type="caution">
    <text evidence="2">The sequence shown here is derived from an EMBL/GenBank/DDBJ whole genome shotgun (WGS) entry which is preliminary data.</text>
</comment>
<accession>A0ABD5YBN6</accession>
<protein>
    <submittedName>
        <fullName evidence="2">PotD/PotF family extracellular solute-binding protein</fullName>
    </submittedName>
</protein>
<organism evidence="2 3">
    <name type="scientific">Halorubrum yunnanense</name>
    <dbReference type="NCBI Taxonomy" id="1526162"/>
    <lineage>
        <taxon>Archaea</taxon>
        <taxon>Methanobacteriati</taxon>
        <taxon>Methanobacteriota</taxon>
        <taxon>Stenosarchaea group</taxon>
        <taxon>Halobacteria</taxon>
        <taxon>Halobacteriales</taxon>
        <taxon>Haloferacaceae</taxon>
        <taxon>Halorubrum</taxon>
    </lineage>
</organism>
<dbReference type="PROSITE" id="PS51318">
    <property type="entry name" value="TAT"/>
    <property type="match status" value="1"/>
</dbReference>
<dbReference type="PANTHER" id="PTHR30006">
    <property type="entry name" value="THIAMINE-BINDING PERIPLASMIC PROTEIN-RELATED"/>
    <property type="match status" value="1"/>
</dbReference>
<reference evidence="2 3" key="1">
    <citation type="journal article" date="2019" name="Int. J. Syst. Evol. Microbiol.">
        <title>The Global Catalogue of Microorganisms (GCM) 10K type strain sequencing project: providing services to taxonomists for standard genome sequencing and annotation.</title>
        <authorList>
            <consortium name="The Broad Institute Genomics Platform"/>
            <consortium name="The Broad Institute Genome Sequencing Center for Infectious Disease"/>
            <person name="Wu L."/>
            <person name="Ma J."/>
        </authorList>
    </citation>
    <scope>NUCLEOTIDE SEQUENCE [LARGE SCALE GENOMIC DNA]</scope>
    <source>
        <strain evidence="2 3">Q85</strain>
    </source>
</reference>
<evidence type="ECO:0000313" key="2">
    <source>
        <dbReference type="EMBL" id="MFC7186774.1"/>
    </source>
</evidence>